<dbReference type="InParanoid" id="A0A5E4FWG8"/>
<dbReference type="Proteomes" id="UP000327085">
    <property type="component" value="Chromosome 7"/>
</dbReference>
<accession>A0A5E4FWG8</accession>
<protein>
    <submittedName>
        <fullName evidence="2">PREDICTED: POPTR_0006s04290g</fullName>
    </submittedName>
</protein>
<dbReference type="AlphaFoldDB" id="A0A5E4FWG8"/>
<evidence type="ECO:0000313" key="2">
    <source>
        <dbReference type="EMBL" id="VVA31881.1"/>
    </source>
</evidence>
<feature type="region of interest" description="Disordered" evidence="1">
    <location>
        <begin position="85"/>
        <end position="116"/>
    </location>
</feature>
<proteinExistence type="predicted"/>
<sequence>MAGLHYNFFPTDFFYPRTKPMAFDSTSPSPKDQLLLPLQTSNRDRHGVENLQKPLKPTSHGVGQINNTLHHYKSCTSAAAVPVPLPHRFHDLPPRPRHTQHKPDQEPPQPPPLPKKCAVMRLFVD</sequence>
<gene>
    <name evidence="2" type="ORF">ALMOND_2B027532</name>
</gene>
<evidence type="ECO:0000256" key="1">
    <source>
        <dbReference type="SAM" id="MobiDB-lite"/>
    </source>
</evidence>
<dbReference type="EMBL" id="CABIKO010000230">
    <property type="protein sequence ID" value="VVA31881.1"/>
    <property type="molecule type" value="Genomic_DNA"/>
</dbReference>
<evidence type="ECO:0000313" key="3">
    <source>
        <dbReference type="Proteomes" id="UP000327085"/>
    </source>
</evidence>
<dbReference type="PANTHER" id="PTHR38223">
    <property type="match status" value="1"/>
</dbReference>
<reference evidence="3" key="1">
    <citation type="journal article" date="2020" name="Plant J.">
        <title>Transposons played a major role in the diversification between the closely related almond and peach genomes: results from the almond genome sequence.</title>
        <authorList>
            <person name="Alioto T."/>
            <person name="Alexiou K.G."/>
            <person name="Bardil A."/>
            <person name="Barteri F."/>
            <person name="Castanera R."/>
            <person name="Cruz F."/>
            <person name="Dhingra A."/>
            <person name="Duval H."/>
            <person name="Fernandez I Marti A."/>
            <person name="Frias L."/>
            <person name="Galan B."/>
            <person name="Garcia J.L."/>
            <person name="Howad W."/>
            <person name="Gomez-Garrido J."/>
            <person name="Gut M."/>
            <person name="Julca I."/>
            <person name="Morata J."/>
            <person name="Puigdomenech P."/>
            <person name="Ribeca P."/>
            <person name="Rubio Cabetas M.J."/>
            <person name="Vlasova A."/>
            <person name="Wirthensohn M."/>
            <person name="Garcia-Mas J."/>
            <person name="Gabaldon T."/>
            <person name="Casacuberta J.M."/>
            <person name="Arus P."/>
        </authorList>
    </citation>
    <scope>NUCLEOTIDE SEQUENCE [LARGE SCALE GENOMIC DNA]</scope>
    <source>
        <strain evidence="3">cv. Texas</strain>
    </source>
</reference>
<name>A0A5E4FWG8_PRUDU</name>
<dbReference type="Gramene" id="VVA31881">
    <property type="protein sequence ID" value="VVA31881"/>
    <property type="gene ID" value="Prudul26B027532"/>
</dbReference>
<dbReference type="PANTHER" id="PTHR38223:SF4">
    <property type="match status" value="1"/>
</dbReference>
<organism evidence="2 3">
    <name type="scientific">Prunus dulcis</name>
    <name type="common">Almond</name>
    <name type="synonym">Amygdalus dulcis</name>
    <dbReference type="NCBI Taxonomy" id="3755"/>
    <lineage>
        <taxon>Eukaryota</taxon>
        <taxon>Viridiplantae</taxon>
        <taxon>Streptophyta</taxon>
        <taxon>Embryophyta</taxon>
        <taxon>Tracheophyta</taxon>
        <taxon>Spermatophyta</taxon>
        <taxon>Magnoliopsida</taxon>
        <taxon>eudicotyledons</taxon>
        <taxon>Gunneridae</taxon>
        <taxon>Pentapetalae</taxon>
        <taxon>rosids</taxon>
        <taxon>fabids</taxon>
        <taxon>Rosales</taxon>
        <taxon>Rosaceae</taxon>
        <taxon>Amygdaloideae</taxon>
        <taxon>Amygdaleae</taxon>
        <taxon>Prunus</taxon>
    </lineage>
</organism>